<protein>
    <submittedName>
        <fullName evidence="1">Uncharacterized protein</fullName>
    </submittedName>
</protein>
<sequence length="167" mass="19453">MLVLRDLASITKDNGDDENGVWANRYQGRTYRGDQKFTALTFNSCFDGRTIFGPRTKMEQYPTACITENDLVMIECTVTRFKCDANCNAVYKDGWKHWRSQLELLTVTKLIEGPEATIKEQVGIEDDVLHLFIVSLYRGQMYIIFILYPLYIADYRFLYFRSIALKT</sequence>
<dbReference type="Proteomes" id="UP000076871">
    <property type="component" value="Unassembled WGS sequence"/>
</dbReference>
<dbReference type="InParanoid" id="A0A165F8C7"/>
<reference evidence="1 2" key="1">
    <citation type="journal article" date="2016" name="Mol. Biol. Evol.">
        <title>Comparative Genomics of Early-Diverging Mushroom-Forming Fungi Provides Insights into the Origins of Lignocellulose Decay Capabilities.</title>
        <authorList>
            <person name="Nagy L.G."/>
            <person name="Riley R."/>
            <person name="Tritt A."/>
            <person name="Adam C."/>
            <person name="Daum C."/>
            <person name="Floudas D."/>
            <person name="Sun H."/>
            <person name="Yadav J.S."/>
            <person name="Pangilinan J."/>
            <person name="Larsson K.H."/>
            <person name="Matsuura K."/>
            <person name="Barry K."/>
            <person name="Labutti K."/>
            <person name="Kuo R."/>
            <person name="Ohm R.A."/>
            <person name="Bhattacharya S.S."/>
            <person name="Shirouzu T."/>
            <person name="Yoshinaga Y."/>
            <person name="Martin F.M."/>
            <person name="Grigoriev I.V."/>
            <person name="Hibbett D.S."/>
        </authorList>
    </citation>
    <scope>NUCLEOTIDE SEQUENCE [LARGE SCALE GENOMIC DNA]</scope>
    <source>
        <strain evidence="1 2">93-53</strain>
    </source>
</reference>
<gene>
    <name evidence="1" type="ORF">LAESUDRAFT_43081</name>
</gene>
<dbReference type="AlphaFoldDB" id="A0A165F8C7"/>
<dbReference type="OrthoDB" id="3269308at2759"/>
<evidence type="ECO:0000313" key="2">
    <source>
        <dbReference type="Proteomes" id="UP000076871"/>
    </source>
</evidence>
<accession>A0A165F8C7</accession>
<dbReference type="EMBL" id="KV427614">
    <property type="protein sequence ID" value="KZT08581.1"/>
    <property type="molecule type" value="Genomic_DNA"/>
</dbReference>
<keyword evidence="2" id="KW-1185">Reference proteome</keyword>
<name>A0A165F8C7_9APHY</name>
<proteinExistence type="predicted"/>
<dbReference type="RefSeq" id="XP_040766321.1">
    <property type="nucleotide sequence ID" value="XM_040902436.1"/>
</dbReference>
<evidence type="ECO:0000313" key="1">
    <source>
        <dbReference type="EMBL" id="KZT08581.1"/>
    </source>
</evidence>
<dbReference type="GeneID" id="63819467"/>
<organism evidence="1 2">
    <name type="scientific">Laetiporus sulphureus 93-53</name>
    <dbReference type="NCBI Taxonomy" id="1314785"/>
    <lineage>
        <taxon>Eukaryota</taxon>
        <taxon>Fungi</taxon>
        <taxon>Dikarya</taxon>
        <taxon>Basidiomycota</taxon>
        <taxon>Agaricomycotina</taxon>
        <taxon>Agaricomycetes</taxon>
        <taxon>Polyporales</taxon>
        <taxon>Laetiporus</taxon>
    </lineage>
</organism>